<accession>A0A4R8UK73</accession>
<dbReference type="PROSITE" id="PS50949">
    <property type="entry name" value="HTH_GNTR"/>
    <property type="match status" value="1"/>
</dbReference>
<dbReference type="InterPro" id="IPR011711">
    <property type="entry name" value="GntR_C"/>
</dbReference>
<evidence type="ECO:0000256" key="2">
    <source>
        <dbReference type="ARBA" id="ARBA00023125"/>
    </source>
</evidence>
<keyword evidence="1" id="KW-0805">Transcription regulation</keyword>
<dbReference type="PANTHER" id="PTHR43537:SF5">
    <property type="entry name" value="UXU OPERON TRANSCRIPTIONAL REGULATOR"/>
    <property type="match status" value="1"/>
</dbReference>
<dbReference type="Gene3D" id="1.20.120.530">
    <property type="entry name" value="GntR ligand-binding domain-like"/>
    <property type="match status" value="1"/>
</dbReference>
<keyword evidence="3" id="KW-0804">Transcription</keyword>
<dbReference type="SMART" id="SM00345">
    <property type="entry name" value="HTH_GNTR"/>
    <property type="match status" value="1"/>
</dbReference>
<reference evidence="5 6" key="1">
    <citation type="submission" date="2019-03" db="EMBL/GenBank/DDBJ databases">
        <title>Genomics of glacier-inhabiting Cryobacterium strains.</title>
        <authorList>
            <person name="Liu Q."/>
            <person name="Xin Y.-H."/>
        </authorList>
    </citation>
    <scope>NUCLEOTIDE SEQUENCE [LARGE SCALE GENOMIC DNA]</scope>
    <source>
        <strain evidence="5 6">Sr47</strain>
    </source>
</reference>
<gene>
    <name evidence="5" type="ORF">E3O23_01060</name>
</gene>
<dbReference type="GO" id="GO:0003700">
    <property type="term" value="F:DNA-binding transcription factor activity"/>
    <property type="evidence" value="ECO:0007669"/>
    <property type="project" value="InterPro"/>
</dbReference>
<proteinExistence type="predicted"/>
<evidence type="ECO:0000313" key="5">
    <source>
        <dbReference type="EMBL" id="TFB56354.1"/>
    </source>
</evidence>
<dbReference type="OrthoDB" id="8680240at2"/>
<name>A0A4R8UK73_9MICO</name>
<dbReference type="SMART" id="SM00895">
    <property type="entry name" value="FCD"/>
    <property type="match status" value="1"/>
</dbReference>
<dbReference type="Pfam" id="PF00392">
    <property type="entry name" value="GntR"/>
    <property type="match status" value="1"/>
</dbReference>
<dbReference type="InterPro" id="IPR036388">
    <property type="entry name" value="WH-like_DNA-bd_sf"/>
</dbReference>
<feature type="domain" description="HTH gntR-type" evidence="4">
    <location>
        <begin position="5"/>
        <end position="72"/>
    </location>
</feature>
<dbReference type="InterPro" id="IPR036390">
    <property type="entry name" value="WH_DNA-bd_sf"/>
</dbReference>
<dbReference type="EMBL" id="SOEZ01000007">
    <property type="protein sequence ID" value="TFB56354.1"/>
    <property type="molecule type" value="Genomic_DNA"/>
</dbReference>
<protein>
    <submittedName>
        <fullName evidence="5">GntR family transcriptional regulator</fullName>
    </submittedName>
</protein>
<keyword evidence="2" id="KW-0238">DNA-binding</keyword>
<dbReference type="InterPro" id="IPR000524">
    <property type="entry name" value="Tscrpt_reg_HTH_GntR"/>
</dbReference>
<dbReference type="CDD" id="cd07377">
    <property type="entry name" value="WHTH_GntR"/>
    <property type="match status" value="1"/>
</dbReference>
<organism evidence="5 6">
    <name type="scientific">Cryobacterium tagatosivorans</name>
    <dbReference type="NCBI Taxonomy" id="1259199"/>
    <lineage>
        <taxon>Bacteria</taxon>
        <taxon>Bacillati</taxon>
        <taxon>Actinomycetota</taxon>
        <taxon>Actinomycetes</taxon>
        <taxon>Micrococcales</taxon>
        <taxon>Microbacteriaceae</taxon>
        <taxon>Cryobacterium</taxon>
    </lineage>
</organism>
<evidence type="ECO:0000313" key="6">
    <source>
        <dbReference type="Proteomes" id="UP000297866"/>
    </source>
</evidence>
<dbReference type="InterPro" id="IPR008920">
    <property type="entry name" value="TF_FadR/GntR_C"/>
</dbReference>
<dbReference type="GO" id="GO:0003677">
    <property type="term" value="F:DNA binding"/>
    <property type="evidence" value="ECO:0007669"/>
    <property type="project" value="UniProtKB-KW"/>
</dbReference>
<evidence type="ECO:0000259" key="4">
    <source>
        <dbReference type="PROSITE" id="PS50949"/>
    </source>
</evidence>
<dbReference type="Gene3D" id="1.10.10.10">
    <property type="entry name" value="Winged helix-like DNA-binding domain superfamily/Winged helix DNA-binding domain"/>
    <property type="match status" value="1"/>
</dbReference>
<keyword evidence="6" id="KW-1185">Reference proteome</keyword>
<dbReference type="SUPFAM" id="SSF46785">
    <property type="entry name" value="Winged helix' DNA-binding domain"/>
    <property type="match status" value="1"/>
</dbReference>
<sequence length="228" mass="25247">MSGRVSLKDRAYAYLRDSIVSGELENGSHHSVYRLADQLGISRTPVREAVLQLAEAGLVTVEKNRGITIHGLTVGDVRDIFELRLLIEVPAAAYAATHGGEDFRARLRFEASAMETSSVENDEEGFRSHDRALHDHIAGVLANSRLASTLGGLRDVTRAHGAWTGNRTRELSEIIGEHEHIVDALMERDPERAARAMREHLIRTGTLLMEQIAPGTGETVPVDWWNRL</sequence>
<dbReference type="Proteomes" id="UP000297866">
    <property type="component" value="Unassembled WGS sequence"/>
</dbReference>
<evidence type="ECO:0000256" key="3">
    <source>
        <dbReference type="ARBA" id="ARBA00023163"/>
    </source>
</evidence>
<evidence type="ECO:0000256" key="1">
    <source>
        <dbReference type="ARBA" id="ARBA00023015"/>
    </source>
</evidence>
<dbReference type="PANTHER" id="PTHR43537">
    <property type="entry name" value="TRANSCRIPTIONAL REGULATOR, GNTR FAMILY"/>
    <property type="match status" value="1"/>
</dbReference>
<dbReference type="RefSeq" id="WP_134487006.1">
    <property type="nucleotide sequence ID" value="NZ_SOEZ01000007.1"/>
</dbReference>
<dbReference type="AlphaFoldDB" id="A0A4R8UK73"/>
<dbReference type="SUPFAM" id="SSF48008">
    <property type="entry name" value="GntR ligand-binding domain-like"/>
    <property type="match status" value="1"/>
</dbReference>
<dbReference type="Pfam" id="PF07729">
    <property type="entry name" value="FCD"/>
    <property type="match status" value="1"/>
</dbReference>
<comment type="caution">
    <text evidence="5">The sequence shown here is derived from an EMBL/GenBank/DDBJ whole genome shotgun (WGS) entry which is preliminary data.</text>
</comment>